<dbReference type="EMBL" id="FR799621">
    <property type="protein sequence ID" value="CBZ37692.1"/>
    <property type="molecule type" value="Genomic_DNA"/>
</dbReference>
<dbReference type="VEuPathDB" id="TriTrypDB:LdCL_340029200"/>
<dbReference type="EMBL" id="RHLC01000004">
    <property type="protein sequence ID" value="TPP40120.1"/>
    <property type="molecule type" value="Genomic_DNA"/>
</dbReference>
<protein>
    <submittedName>
        <fullName evidence="2">Uncharacterized protein</fullName>
    </submittedName>
</protein>
<reference evidence="3 5" key="1">
    <citation type="journal article" date="2011" name="Genome Res.">
        <title>Whole genome sequencing of multiple Leishmania donovani clinical isolates provides insights into population structure and mechanisms of drug resistance.</title>
        <authorList>
            <person name="Downing T."/>
            <person name="Imamura H."/>
            <person name="Decuypere S."/>
            <person name="Clark T.G."/>
            <person name="Coombs G.H."/>
            <person name="Cotton J.A."/>
            <person name="Hilley J.D."/>
            <person name="de Doncker S."/>
            <person name="Maes I."/>
            <person name="Mottram J.C."/>
            <person name="Quail M.A."/>
            <person name="Rijal S."/>
            <person name="Sanders M."/>
            <person name="Schonian G."/>
            <person name="Stark O."/>
            <person name="Sundar S."/>
            <person name="Vanaerschot M."/>
            <person name="Hertz-Fowler C."/>
            <person name="Dujardin J.C."/>
            <person name="Berriman M."/>
        </authorList>
    </citation>
    <scope>NUCLEOTIDE SEQUENCE [LARGE SCALE GENOMIC DNA]</scope>
    <source>
        <strain evidence="3 5">BPK282A1</strain>
    </source>
</reference>
<dbReference type="GeneID" id="13392783"/>
<evidence type="ECO:0000313" key="6">
    <source>
        <dbReference type="Proteomes" id="UP000274082"/>
    </source>
</evidence>
<dbReference type="Proteomes" id="UP000008980">
    <property type="component" value="Chromosome 34"/>
</dbReference>
<dbReference type="OrthoDB" id="260260at2759"/>
<evidence type="ECO:0000313" key="4">
    <source>
        <dbReference type="EMBL" id="TPP40120.1"/>
    </source>
</evidence>
<evidence type="ECO:0000313" key="3">
    <source>
        <dbReference type="EMBL" id="CBZ37692.1"/>
    </source>
</evidence>
<feature type="compositionally biased region" description="Polar residues" evidence="1">
    <location>
        <begin position="326"/>
        <end position="335"/>
    </location>
</feature>
<feature type="region of interest" description="Disordered" evidence="1">
    <location>
        <begin position="282"/>
        <end position="362"/>
    </location>
</feature>
<dbReference type="VEuPathDB" id="TriTrypDB:LdBPK_342150.1"/>
<feature type="compositionally biased region" description="Low complexity" evidence="1">
    <location>
        <begin position="302"/>
        <end position="312"/>
    </location>
</feature>
<evidence type="ECO:0000313" key="5">
    <source>
        <dbReference type="Proteomes" id="UP000008980"/>
    </source>
</evidence>
<reference evidence="7" key="5">
    <citation type="submission" date="2019-02" db="EMBL/GenBank/DDBJ databases">
        <title>FDA dAtabase for Regulatory Grade micrObial Sequences (FDA-ARGOS): Supporting development and validation of Infectious Disease Dx tests.</title>
        <authorList>
            <person name="Duncan R."/>
            <person name="Fisher C."/>
            <person name="Tallon L."/>
            <person name="Sadzewicz L."/>
            <person name="Sengamalay N."/>
            <person name="Ott S."/>
            <person name="Godinez A."/>
            <person name="Nagaraj S."/>
            <person name="Vavikolanu K."/>
            <person name="Nadendla S."/>
            <person name="Aluvathingal J."/>
            <person name="Sichtig H."/>
        </authorList>
    </citation>
    <scope>NUCLEOTIDE SEQUENCE [LARGE SCALE GENOMIC DNA]</scope>
    <source>
        <strain evidence="7">FDAARGOS_361</strain>
    </source>
</reference>
<name>A0A3S7X7Y4_LEIDO</name>
<accession>E9BR13</accession>
<gene>
    <name evidence="4" type="ORF">CGC21_26370</name>
    <name evidence="3" type="ORF">LDBPK_342150</name>
    <name evidence="2" type="ORF">LdCL_340029200</name>
</gene>
<dbReference type="KEGG" id="ldo:LDBPK_342150"/>
<sequence>MNILHKIFTPGSKSKKTLLHCDVEVGDRQPHSSPKVSASVQVKRKSTAASSDDDDDCGPLMRSVSMTVVSDPVPTSFKTNSSFANQSRPTQGPASFKSARLANSFSNASCHLERHHQHTAALAGSVSRHNQRSLFDKIQGSGSFAAGETTVSGGSFTANGGAVNLWRLPWTQQKVTMCPNCHRPRQRDRTMFVSRASYTLQETTIENGMGDDMSEANEDMSYSDSEGMGAPMSDSVTCRCGVVSEGDAPLDYDDSAEATEEHPQMFVVETQNPSAVQLPGTIAEASDSEGEGREDLRRSYKLSLVSPPTSTSLRRRAPHVQPPLSGASTKSNTASVPKRVTHWLHEQQTSEAPVVLKPKASR</sequence>
<reference evidence="2 6" key="4">
    <citation type="journal article" date="2018" name="Sci. Rep.">
        <title>A complete Leishmania donovani reference genome identifies novel genetic variations associated with virulence.</title>
        <authorList>
            <person name="Lypaczewski P."/>
            <person name="Hoshizaki J."/>
            <person name="Zhang W.-W."/>
            <person name="McCall L.-I."/>
            <person name="Torcivia-Rodriguez J."/>
            <person name="Simonyan V."/>
            <person name="Kaur A."/>
            <person name="Dewar K."/>
            <person name="Matlashewski G."/>
        </authorList>
    </citation>
    <scope>NUCLEOTIDE SEQUENCE [LARGE SCALE GENOMIC DNA]</scope>
    <source>
        <strain evidence="2 6">LdCL</strain>
    </source>
</reference>
<feature type="region of interest" description="Disordered" evidence="1">
    <location>
        <begin position="26"/>
        <end position="58"/>
    </location>
</feature>
<keyword evidence="6" id="KW-1185">Reference proteome</keyword>
<dbReference type="OMA" id="LWRLPWT"/>
<dbReference type="Proteomes" id="UP000274082">
    <property type="component" value="Chromosome 34"/>
</dbReference>
<dbReference type="RefSeq" id="XP_003864374.1">
    <property type="nucleotide sequence ID" value="XM_003864326.1"/>
</dbReference>
<dbReference type="EMBL" id="CP029533">
    <property type="protein sequence ID" value="AYU82570.1"/>
    <property type="molecule type" value="Genomic_DNA"/>
</dbReference>
<evidence type="ECO:0000313" key="7">
    <source>
        <dbReference type="Proteomes" id="UP000318447"/>
    </source>
</evidence>
<reference evidence="3" key="2">
    <citation type="submission" date="2011-01" db="EMBL/GenBank/DDBJ databases">
        <authorList>
            <person name="Zhao B.P."/>
            <person name="Ren Z.A."/>
            <person name="Li C.D."/>
        </authorList>
    </citation>
    <scope>NUCLEOTIDE SEQUENCE</scope>
    <source>
        <strain evidence="3">BPK282A1</strain>
    </source>
</reference>
<organism evidence="2 6">
    <name type="scientific">Leishmania donovani</name>
    <dbReference type="NCBI Taxonomy" id="5661"/>
    <lineage>
        <taxon>Eukaryota</taxon>
        <taxon>Discoba</taxon>
        <taxon>Euglenozoa</taxon>
        <taxon>Kinetoplastea</taxon>
        <taxon>Metakinetoplastina</taxon>
        <taxon>Trypanosomatida</taxon>
        <taxon>Trypanosomatidae</taxon>
        <taxon>Leishmaniinae</taxon>
        <taxon>Leishmania</taxon>
    </lineage>
</organism>
<dbReference type="Proteomes" id="UP000318447">
    <property type="component" value="Unassembled WGS sequence"/>
</dbReference>
<reference evidence="4" key="6">
    <citation type="submission" date="2019-02" db="EMBL/GenBank/DDBJ databases">
        <title>FDA dAtabase for Regulatory Grade micrObial Sequences (FDA-ARGOS): Supporting development and validation of Infectious Disease Dx tests.</title>
        <authorList>
            <person name="Duncan R."/>
            <person name="Fisher C."/>
            <person name="Tallon L.J."/>
            <person name="Sadzewicz L."/>
            <person name="Sengamalay N."/>
            <person name="Ott S."/>
            <person name="Godinez A."/>
            <person name="Nagaraj S."/>
            <person name="Nadendla S."/>
            <person name="Sichtig H."/>
        </authorList>
    </citation>
    <scope>NUCLEOTIDE SEQUENCE</scope>
    <source>
        <strain evidence="4">FDAARGOS_361</strain>
    </source>
</reference>
<dbReference type="VEuPathDB" id="TriTrypDB:LDHU3_34.3590"/>
<evidence type="ECO:0000313" key="2">
    <source>
        <dbReference type="EMBL" id="AYU82570.1"/>
    </source>
</evidence>
<feature type="region of interest" description="Disordered" evidence="1">
    <location>
        <begin position="208"/>
        <end position="230"/>
    </location>
</feature>
<proteinExistence type="predicted"/>
<dbReference type="AlphaFoldDB" id="A0A3S7X7Y4"/>
<reference evidence="5" key="3">
    <citation type="submission" date="2011-02" db="EMBL/GenBank/DDBJ databases">
        <title>Whole genome sequencing of Leishmania donovani clinical lines reveals dynamic variation related to drug resistance.</title>
        <authorList>
            <person name="Downing T."/>
            <person name="Imamura H."/>
            <person name="Sanders M."/>
            <person name="Decuypere S."/>
            <person name="Hertz-Fowler C."/>
            <person name="Clark T.G."/>
            <person name="Rijal S."/>
            <person name="Sundar S."/>
            <person name="Quail M.A."/>
            <person name="De Doncker S."/>
            <person name="Maes I."/>
            <person name="Vanaerschot M."/>
            <person name="Stark O."/>
            <person name="Schonian G."/>
            <person name="Dujardin J.C."/>
            <person name="Berriman M."/>
        </authorList>
    </citation>
    <scope>NUCLEOTIDE SEQUENCE [LARGE SCALE GENOMIC DNA]</scope>
    <source>
        <strain evidence="5">BPK282A1</strain>
    </source>
</reference>
<evidence type="ECO:0000256" key="1">
    <source>
        <dbReference type="SAM" id="MobiDB-lite"/>
    </source>
</evidence>
<feature type="compositionally biased region" description="Polar residues" evidence="1">
    <location>
        <begin position="31"/>
        <end position="40"/>
    </location>
</feature>
<accession>A0A3S7X7Y4</accession>